<feature type="domain" description="Carboxypeptidase activation peptide" evidence="3">
    <location>
        <begin position="57"/>
        <end position="124"/>
    </location>
</feature>
<evidence type="ECO:0000313" key="5">
    <source>
        <dbReference type="Proteomes" id="UP000299102"/>
    </source>
</evidence>
<reference evidence="4 5" key="1">
    <citation type="journal article" date="2019" name="Commun. Biol.">
        <title>The bagworm genome reveals a unique fibroin gene that provides high tensile strength.</title>
        <authorList>
            <person name="Kono N."/>
            <person name="Nakamura H."/>
            <person name="Ohtoshi R."/>
            <person name="Tomita M."/>
            <person name="Numata K."/>
            <person name="Arakawa K."/>
        </authorList>
    </citation>
    <scope>NUCLEOTIDE SEQUENCE [LARGE SCALE GENOMIC DNA]</scope>
</reference>
<dbReference type="AlphaFoldDB" id="A0A4C1T8R2"/>
<evidence type="ECO:0000256" key="1">
    <source>
        <dbReference type="ARBA" id="ARBA00022723"/>
    </source>
</evidence>
<organism evidence="4 5">
    <name type="scientific">Eumeta variegata</name>
    <name type="common">Bagworm moth</name>
    <name type="synonym">Eumeta japonica</name>
    <dbReference type="NCBI Taxonomy" id="151549"/>
    <lineage>
        <taxon>Eukaryota</taxon>
        <taxon>Metazoa</taxon>
        <taxon>Ecdysozoa</taxon>
        <taxon>Arthropoda</taxon>
        <taxon>Hexapoda</taxon>
        <taxon>Insecta</taxon>
        <taxon>Pterygota</taxon>
        <taxon>Neoptera</taxon>
        <taxon>Endopterygota</taxon>
        <taxon>Lepidoptera</taxon>
        <taxon>Glossata</taxon>
        <taxon>Ditrysia</taxon>
        <taxon>Tineoidea</taxon>
        <taxon>Psychidae</taxon>
        <taxon>Oiketicinae</taxon>
        <taxon>Eumeta</taxon>
    </lineage>
</organism>
<sequence length="128" mass="14709">MAKLRLEVRAEGTLTNADWFYSLLDSEEDDGAYVTNNVKKTPKKSPKKNYKGYQLLRAYPDVQWKVHELLDLQEEAQGSGVAWWSAPTLSGPTDLLVPPDLLPDIKDHLKSHKIDFDVIIWDLQVWML</sequence>
<dbReference type="GO" id="GO:0046872">
    <property type="term" value="F:metal ion binding"/>
    <property type="evidence" value="ECO:0007669"/>
    <property type="project" value="UniProtKB-KW"/>
</dbReference>
<dbReference type="Pfam" id="PF02244">
    <property type="entry name" value="Propep_M14"/>
    <property type="match status" value="1"/>
</dbReference>
<evidence type="ECO:0000259" key="3">
    <source>
        <dbReference type="Pfam" id="PF02244"/>
    </source>
</evidence>
<protein>
    <recommendedName>
        <fullName evidence="3">Carboxypeptidase activation peptide domain-containing protein</fullName>
    </recommendedName>
</protein>
<dbReference type="OrthoDB" id="3626597at2759"/>
<evidence type="ECO:0000256" key="2">
    <source>
        <dbReference type="ARBA" id="ARBA00022833"/>
    </source>
</evidence>
<comment type="caution">
    <text evidence="4">The sequence shown here is derived from an EMBL/GenBank/DDBJ whole genome shotgun (WGS) entry which is preliminary data.</text>
</comment>
<proteinExistence type="predicted"/>
<dbReference type="InterPro" id="IPR036990">
    <property type="entry name" value="M14A-like_propep"/>
</dbReference>
<keyword evidence="2" id="KW-0862">Zinc</keyword>
<dbReference type="Gene3D" id="3.30.70.340">
    <property type="entry name" value="Metallocarboxypeptidase-like"/>
    <property type="match status" value="1"/>
</dbReference>
<keyword evidence="1" id="KW-0479">Metal-binding</keyword>
<evidence type="ECO:0000313" key="4">
    <source>
        <dbReference type="EMBL" id="GBP10909.1"/>
    </source>
</evidence>
<dbReference type="EMBL" id="BGZK01000043">
    <property type="protein sequence ID" value="GBP10909.1"/>
    <property type="molecule type" value="Genomic_DNA"/>
</dbReference>
<keyword evidence="5" id="KW-1185">Reference proteome</keyword>
<name>A0A4C1T8R2_EUMVA</name>
<gene>
    <name evidence="4" type="ORF">EVAR_5482_1</name>
</gene>
<accession>A0A4C1T8R2</accession>
<dbReference type="SUPFAM" id="SSF54897">
    <property type="entry name" value="Protease propeptides/inhibitors"/>
    <property type="match status" value="1"/>
</dbReference>
<dbReference type="InterPro" id="IPR003146">
    <property type="entry name" value="M14A_act_pep"/>
</dbReference>
<dbReference type="Proteomes" id="UP000299102">
    <property type="component" value="Unassembled WGS sequence"/>
</dbReference>